<evidence type="ECO:0000313" key="2">
    <source>
        <dbReference type="Proteomes" id="UP000790709"/>
    </source>
</evidence>
<comment type="caution">
    <text evidence="1">The sequence shown here is derived from an EMBL/GenBank/DDBJ whole genome shotgun (WGS) entry which is preliminary data.</text>
</comment>
<dbReference type="EMBL" id="MU266999">
    <property type="protein sequence ID" value="KAH7917595.1"/>
    <property type="molecule type" value="Genomic_DNA"/>
</dbReference>
<protein>
    <submittedName>
        <fullName evidence="1">Uncharacterized protein</fullName>
    </submittedName>
</protein>
<accession>A0ACB8AVS6</accession>
<dbReference type="Proteomes" id="UP000790709">
    <property type="component" value="Unassembled WGS sequence"/>
</dbReference>
<sequence>MSTASAVAASIPADLVGSPTAAIATVEEIEEVTQAPSPAGPASPCIHMATITPDDGHRTDVGGTVCILSCCVNLVAHAVIHLLSLPQHTSIIRNAVREVIAGDSTDIVNATDVSDAAAAPGPVPVYDCVIPGLSTRALPIVRGLPIASTMTAHSPAPVKYFVPAPDAVAPFYTVSCGLAVGVFSTWLVMSPLVCGVRTASCRVFDDLEDAKSCFEEVIQKGCQQILQ</sequence>
<reference evidence="1" key="1">
    <citation type="journal article" date="2021" name="New Phytol.">
        <title>Evolutionary innovations through gain and loss of genes in the ectomycorrhizal Boletales.</title>
        <authorList>
            <person name="Wu G."/>
            <person name="Miyauchi S."/>
            <person name="Morin E."/>
            <person name="Kuo A."/>
            <person name="Drula E."/>
            <person name="Varga T."/>
            <person name="Kohler A."/>
            <person name="Feng B."/>
            <person name="Cao Y."/>
            <person name="Lipzen A."/>
            <person name="Daum C."/>
            <person name="Hundley H."/>
            <person name="Pangilinan J."/>
            <person name="Johnson J."/>
            <person name="Barry K."/>
            <person name="LaButti K."/>
            <person name="Ng V."/>
            <person name="Ahrendt S."/>
            <person name="Min B."/>
            <person name="Choi I.G."/>
            <person name="Park H."/>
            <person name="Plett J.M."/>
            <person name="Magnuson J."/>
            <person name="Spatafora J.W."/>
            <person name="Nagy L.G."/>
            <person name="Henrissat B."/>
            <person name="Grigoriev I.V."/>
            <person name="Yang Z.L."/>
            <person name="Xu J."/>
            <person name="Martin F.M."/>
        </authorList>
    </citation>
    <scope>NUCLEOTIDE SEQUENCE</scope>
    <source>
        <strain evidence="1">KUC20120723A-06</strain>
    </source>
</reference>
<organism evidence="1 2">
    <name type="scientific">Leucogyrophana mollusca</name>
    <dbReference type="NCBI Taxonomy" id="85980"/>
    <lineage>
        <taxon>Eukaryota</taxon>
        <taxon>Fungi</taxon>
        <taxon>Dikarya</taxon>
        <taxon>Basidiomycota</taxon>
        <taxon>Agaricomycotina</taxon>
        <taxon>Agaricomycetes</taxon>
        <taxon>Agaricomycetidae</taxon>
        <taxon>Boletales</taxon>
        <taxon>Boletales incertae sedis</taxon>
        <taxon>Leucogyrophana</taxon>
    </lineage>
</organism>
<name>A0ACB8AVS6_9AGAM</name>
<proteinExistence type="predicted"/>
<gene>
    <name evidence="1" type="ORF">BV22DRAFT_1135281</name>
</gene>
<keyword evidence="2" id="KW-1185">Reference proteome</keyword>
<evidence type="ECO:0000313" key="1">
    <source>
        <dbReference type="EMBL" id="KAH7917595.1"/>
    </source>
</evidence>